<keyword evidence="7" id="KW-1185">Reference proteome</keyword>
<dbReference type="PANTHER" id="PTHR48078:SF6">
    <property type="entry name" value="L-THREONINE DEHYDRATASE CATABOLIC TDCB"/>
    <property type="match status" value="1"/>
</dbReference>
<organism evidence="6 7">
    <name type="scientific">Alteromonas halophila</name>
    <dbReference type="NCBI Taxonomy" id="516698"/>
    <lineage>
        <taxon>Bacteria</taxon>
        <taxon>Pseudomonadati</taxon>
        <taxon>Pseudomonadota</taxon>
        <taxon>Gammaproteobacteria</taxon>
        <taxon>Alteromonadales</taxon>
        <taxon>Alteromonadaceae</taxon>
        <taxon>Alteromonas/Salinimonas group</taxon>
        <taxon>Alteromonas</taxon>
    </lineage>
</organism>
<dbReference type="PANTHER" id="PTHR48078">
    <property type="entry name" value="THREONINE DEHYDRATASE, MITOCHONDRIAL-RELATED"/>
    <property type="match status" value="1"/>
</dbReference>
<dbReference type="InterPro" id="IPR050147">
    <property type="entry name" value="Ser/Thr_Dehydratase"/>
</dbReference>
<reference evidence="6" key="2">
    <citation type="submission" date="2020-09" db="EMBL/GenBank/DDBJ databases">
        <authorList>
            <person name="Sun Q."/>
            <person name="Kim S."/>
        </authorList>
    </citation>
    <scope>NUCLEOTIDE SEQUENCE</scope>
    <source>
        <strain evidence="6">KCTC 22164</strain>
    </source>
</reference>
<keyword evidence="3" id="KW-0663">Pyridoxal phosphate</keyword>
<reference evidence="6" key="1">
    <citation type="journal article" date="2014" name="Int. J. Syst. Evol. Microbiol.">
        <title>Complete genome sequence of Corynebacterium casei LMG S-19264T (=DSM 44701T), isolated from a smear-ripened cheese.</title>
        <authorList>
            <consortium name="US DOE Joint Genome Institute (JGI-PGF)"/>
            <person name="Walter F."/>
            <person name="Albersmeier A."/>
            <person name="Kalinowski J."/>
            <person name="Ruckert C."/>
        </authorList>
    </citation>
    <scope>NUCLEOTIDE SEQUENCE</scope>
    <source>
        <strain evidence="6">KCTC 22164</strain>
    </source>
</reference>
<comment type="caution">
    <text evidence="6">The sequence shown here is derived from an EMBL/GenBank/DDBJ whole genome shotgun (WGS) entry which is preliminary data.</text>
</comment>
<sequence>MSHAITHIVERINTTWQRMQSSSTPPVHTPLDISTRLSDLAGMQVYLKGEHLQHTGSFKYRGALSRILALDDAGRKKGVITASSGNHGMACAMAAREAGVAVRVFVPQDASPLKVQKIEALGAQVIHADGDCLVAEKTAAQEAEREGKAYISPYNDELVMAGQGTIGKELLHQQPHLDAVFIAVGGGGLISGIGAWLKAHSPATRVIGCWPQHAPAMAECLKAGKICEVDEKPTLSDGTAGGVDEGAITFDVCQQVIDDTVLVSEEEIARALKDMVAFDNTIVEGAAAVAIAGALKYAPQLQGQRAAVILCGKNIAFDKLKTVLCTT</sequence>
<dbReference type="InterPro" id="IPR036052">
    <property type="entry name" value="TrpB-like_PALP_sf"/>
</dbReference>
<comment type="cofactor">
    <cofactor evidence="1">
        <name>pyridoxal 5'-phosphate</name>
        <dbReference type="ChEBI" id="CHEBI:597326"/>
    </cofactor>
</comment>
<dbReference type="RefSeq" id="WP_189403981.1">
    <property type="nucleotide sequence ID" value="NZ_BMXP01000002.1"/>
</dbReference>
<dbReference type="Proteomes" id="UP000631300">
    <property type="component" value="Unassembled WGS sequence"/>
</dbReference>
<comment type="similarity">
    <text evidence="2">Belongs to the serine/threonine dehydratase family.</text>
</comment>
<dbReference type="Pfam" id="PF00291">
    <property type="entry name" value="PALP"/>
    <property type="match status" value="1"/>
</dbReference>
<evidence type="ECO:0000256" key="2">
    <source>
        <dbReference type="ARBA" id="ARBA00010869"/>
    </source>
</evidence>
<evidence type="ECO:0000313" key="7">
    <source>
        <dbReference type="Proteomes" id="UP000631300"/>
    </source>
</evidence>
<dbReference type="GO" id="GO:0009097">
    <property type="term" value="P:isoleucine biosynthetic process"/>
    <property type="evidence" value="ECO:0007669"/>
    <property type="project" value="TreeGrafter"/>
</dbReference>
<evidence type="ECO:0000256" key="1">
    <source>
        <dbReference type="ARBA" id="ARBA00001933"/>
    </source>
</evidence>
<keyword evidence="4" id="KW-0456">Lyase</keyword>
<dbReference type="AlphaFoldDB" id="A0A918JHM9"/>
<dbReference type="GO" id="GO:0006567">
    <property type="term" value="P:L-threonine catabolic process"/>
    <property type="evidence" value="ECO:0007669"/>
    <property type="project" value="TreeGrafter"/>
</dbReference>
<name>A0A918JHM9_9ALTE</name>
<dbReference type="GO" id="GO:0006565">
    <property type="term" value="P:L-serine catabolic process"/>
    <property type="evidence" value="ECO:0007669"/>
    <property type="project" value="TreeGrafter"/>
</dbReference>
<evidence type="ECO:0000259" key="5">
    <source>
        <dbReference type="Pfam" id="PF00291"/>
    </source>
</evidence>
<dbReference type="Gene3D" id="3.40.50.1100">
    <property type="match status" value="2"/>
</dbReference>
<dbReference type="GO" id="GO:0004794">
    <property type="term" value="F:threonine deaminase activity"/>
    <property type="evidence" value="ECO:0007669"/>
    <property type="project" value="TreeGrafter"/>
</dbReference>
<dbReference type="InterPro" id="IPR001926">
    <property type="entry name" value="TrpB-like_PALP"/>
</dbReference>
<evidence type="ECO:0000256" key="4">
    <source>
        <dbReference type="ARBA" id="ARBA00023239"/>
    </source>
</evidence>
<evidence type="ECO:0000313" key="6">
    <source>
        <dbReference type="EMBL" id="GGW79121.1"/>
    </source>
</evidence>
<accession>A0A918JHM9</accession>
<dbReference type="EMBL" id="BMXP01000002">
    <property type="protein sequence ID" value="GGW79121.1"/>
    <property type="molecule type" value="Genomic_DNA"/>
</dbReference>
<protein>
    <submittedName>
        <fullName evidence="6">Serine/threonine dehydratase</fullName>
    </submittedName>
</protein>
<proteinExistence type="inferred from homology"/>
<dbReference type="SUPFAM" id="SSF53686">
    <property type="entry name" value="Tryptophan synthase beta subunit-like PLP-dependent enzymes"/>
    <property type="match status" value="1"/>
</dbReference>
<dbReference type="FunFam" id="3.40.50.1100:FF:000005">
    <property type="entry name" value="Threonine dehydratase catabolic"/>
    <property type="match status" value="1"/>
</dbReference>
<dbReference type="CDD" id="cd01562">
    <property type="entry name" value="Thr-dehyd"/>
    <property type="match status" value="1"/>
</dbReference>
<dbReference type="NCBIfam" id="NF005292">
    <property type="entry name" value="PRK06815.1"/>
    <property type="match status" value="1"/>
</dbReference>
<feature type="domain" description="Tryptophan synthase beta chain-like PALP" evidence="5">
    <location>
        <begin position="28"/>
        <end position="312"/>
    </location>
</feature>
<gene>
    <name evidence="6" type="ORF">GCM10007391_09760</name>
</gene>
<dbReference type="GO" id="GO:0003941">
    <property type="term" value="F:L-serine ammonia-lyase activity"/>
    <property type="evidence" value="ECO:0007669"/>
    <property type="project" value="TreeGrafter"/>
</dbReference>
<evidence type="ECO:0000256" key="3">
    <source>
        <dbReference type="ARBA" id="ARBA00022898"/>
    </source>
</evidence>